<feature type="domain" description="Response regulatory" evidence="4">
    <location>
        <begin position="6"/>
        <end position="120"/>
    </location>
</feature>
<organism evidence="5 6">
    <name type="scientific">Achromobacter piechaudii</name>
    <dbReference type="NCBI Taxonomy" id="72556"/>
    <lineage>
        <taxon>Bacteria</taxon>
        <taxon>Pseudomonadati</taxon>
        <taxon>Pseudomonadota</taxon>
        <taxon>Betaproteobacteria</taxon>
        <taxon>Burkholderiales</taxon>
        <taxon>Alcaligenaceae</taxon>
        <taxon>Achromobacter</taxon>
    </lineage>
</organism>
<gene>
    <name evidence="5" type="primary">rcsC_6</name>
    <name evidence="5" type="ORF">LMG1861_00493</name>
</gene>
<keyword evidence="1 2" id="KW-0597">Phosphoprotein</keyword>
<name>A0A6S7C0P4_9BURK</name>
<dbReference type="InterPro" id="IPR050595">
    <property type="entry name" value="Bact_response_regulator"/>
</dbReference>
<evidence type="ECO:0000256" key="2">
    <source>
        <dbReference type="PROSITE-ProRule" id="PRU00169"/>
    </source>
</evidence>
<dbReference type="PANTHER" id="PTHR44591">
    <property type="entry name" value="STRESS RESPONSE REGULATOR PROTEIN 1"/>
    <property type="match status" value="1"/>
</dbReference>
<protein>
    <submittedName>
        <fullName evidence="5">Sensor histidine kinase RcsC</fullName>
        <ecNumber evidence="5">2.7.13.3</ecNumber>
    </submittedName>
</protein>
<dbReference type="EMBL" id="CADILD010000001">
    <property type="protein sequence ID" value="CAB3825678.1"/>
    <property type="molecule type" value="Genomic_DNA"/>
</dbReference>
<dbReference type="PROSITE" id="PS50110">
    <property type="entry name" value="RESPONSE_REGULATORY"/>
    <property type="match status" value="1"/>
</dbReference>
<dbReference type="AlphaFoldDB" id="A0A6S7C0P4"/>
<feature type="modified residue" description="4-aspartylphosphate" evidence="2">
    <location>
        <position position="55"/>
    </location>
</feature>
<keyword evidence="5" id="KW-0418">Kinase</keyword>
<dbReference type="GO" id="GO:0000160">
    <property type="term" value="P:phosphorelay signal transduction system"/>
    <property type="evidence" value="ECO:0007669"/>
    <property type="project" value="InterPro"/>
</dbReference>
<dbReference type="Pfam" id="PF00072">
    <property type="entry name" value="Response_reg"/>
    <property type="match status" value="1"/>
</dbReference>
<keyword evidence="5" id="KW-0808">Transferase</keyword>
<dbReference type="InterPro" id="IPR001789">
    <property type="entry name" value="Sig_transdc_resp-reg_receiver"/>
</dbReference>
<dbReference type="EC" id="2.7.13.3" evidence="5"/>
<dbReference type="SUPFAM" id="SSF52172">
    <property type="entry name" value="CheY-like"/>
    <property type="match status" value="1"/>
</dbReference>
<dbReference type="RefSeq" id="WP_175127563.1">
    <property type="nucleotide sequence ID" value="NZ_CADILD010000001.1"/>
</dbReference>
<dbReference type="PANTHER" id="PTHR44591:SF3">
    <property type="entry name" value="RESPONSE REGULATORY DOMAIN-CONTAINING PROTEIN"/>
    <property type="match status" value="1"/>
</dbReference>
<dbReference type="GO" id="GO:0004673">
    <property type="term" value="F:protein histidine kinase activity"/>
    <property type="evidence" value="ECO:0007669"/>
    <property type="project" value="UniProtKB-EC"/>
</dbReference>
<proteinExistence type="predicted"/>
<evidence type="ECO:0000313" key="6">
    <source>
        <dbReference type="Proteomes" id="UP000494105"/>
    </source>
</evidence>
<sequence>MSTMTKILVVDDQPMLIEMLSELLGAEGYDVTTHTDGLTALQQMLNLRPDVVITDFSMPGMHGGALLTAMRENAYLSDTPVLVLSGRSEYEVGESCVGYAAYLRKPAEPAEVLETVRRLAPAAAPVAPAAPVRPARHRADTDGLDAPLRKTTSSAAHAPAVYFA</sequence>
<dbReference type="InterPro" id="IPR011006">
    <property type="entry name" value="CheY-like_superfamily"/>
</dbReference>
<reference evidence="5 6" key="1">
    <citation type="submission" date="2020-04" db="EMBL/GenBank/DDBJ databases">
        <authorList>
            <person name="De Canck E."/>
        </authorList>
    </citation>
    <scope>NUCLEOTIDE SEQUENCE [LARGE SCALE GENOMIC DNA]</scope>
    <source>
        <strain evidence="5 6">LMG 1861</strain>
    </source>
</reference>
<dbReference type="Gene3D" id="3.40.50.2300">
    <property type="match status" value="1"/>
</dbReference>
<feature type="region of interest" description="Disordered" evidence="3">
    <location>
        <begin position="127"/>
        <end position="152"/>
    </location>
</feature>
<accession>A0A6S7C0P4</accession>
<dbReference type="CDD" id="cd00156">
    <property type="entry name" value="REC"/>
    <property type="match status" value="1"/>
</dbReference>
<dbReference type="SMART" id="SM00448">
    <property type="entry name" value="REC"/>
    <property type="match status" value="1"/>
</dbReference>
<evidence type="ECO:0000313" key="5">
    <source>
        <dbReference type="EMBL" id="CAB3825678.1"/>
    </source>
</evidence>
<dbReference type="Proteomes" id="UP000494105">
    <property type="component" value="Unassembled WGS sequence"/>
</dbReference>
<evidence type="ECO:0000256" key="1">
    <source>
        <dbReference type="ARBA" id="ARBA00022553"/>
    </source>
</evidence>
<evidence type="ECO:0000259" key="4">
    <source>
        <dbReference type="PROSITE" id="PS50110"/>
    </source>
</evidence>
<evidence type="ECO:0000256" key="3">
    <source>
        <dbReference type="SAM" id="MobiDB-lite"/>
    </source>
</evidence>